<organism evidence="5 6">
    <name type="scientific">Youngiibacter fragilis 232.1</name>
    <dbReference type="NCBI Taxonomy" id="994573"/>
    <lineage>
        <taxon>Bacteria</taxon>
        <taxon>Bacillati</taxon>
        <taxon>Bacillota</taxon>
        <taxon>Clostridia</taxon>
        <taxon>Eubacteriales</taxon>
        <taxon>Clostridiaceae</taxon>
        <taxon>Youngiibacter</taxon>
    </lineage>
</organism>
<dbReference type="Proteomes" id="UP000017747">
    <property type="component" value="Unassembled WGS sequence"/>
</dbReference>
<name>V7I330_9CLOT</name>
<dbReference type="eggNOG" id="COG0537">
    <property type="taxonomic scope" value="Bacteria"/>
</dbReference>
<dbReference type="GO" id="GO:0016787">
    <property type="term" value="F:hydrolase activity"/>
    <property type="evidence" value="ECO:0007669"/>
    <property type="project" value="UniProtKB-KW"/>
</dbReference>
<dbReference type="OrthoDB" id="9784774at2"/>
<reference evidence="5 6" key="1">
    <citation type="journal article" date="2014" name="Genome Announc.">
        <title>Genome Sequence of Youngiibacter fragilis, the Type Strain of the Genus Youngiibacter.</title>
        <authorList>
            <person name="Wawrik C.B."/>
            <person name="Callaghan A.V."/>
            <person name="Stamps B.W."/>
            <person name="Wawrik B."/>
        </authorList>
    </citation>
    <scope>NUCLEOTIDE SEQUENCE [LARGE SCALE GENOMIC DNA]</scope>
    <source>
        <strain evidence="5 6">232.1</strain>
    </source>
</reference>
<dbReference type="InterPro" id="IPR052908">
    <property type="entry name" value="AP-4-A_phosphorylase"/>
</dbReference>
<feature type="short sequence motif" description="Histidine triad motif" evidence="2 3">
    <location>
        <begin position="93"/>
        <end position="97"/>
    </location>
</feature>
<evidence type="ECO:0000256" key="3">
    <source>
        <dbReference type="PROSITE-ProRule" id="PRU00464"/>
    </source>
</evidence>
<gene>
    <name evidence="5" type="ORF">T472_0215700</name>
</gene>
<sequence length="125" mass="14111">MDCIFCSYLEKGPLIAENEGSFAIYDNFPVTKGHALIMPKRHFSSYFEATSDEAAYLDSMIRKVKETIDEKYHPDGYNIGINVGKAAGQTIFHLHIHLIPRYEGDVDNPKGGVRKLMKPLVEYDG</sequence>
<dbReference type="PANTHER" id="PTHR42997:SF1">
    <property type="entry name" value="AP-4-A PHOSPHORYLASE"/>
    <property type="match status" value="1"/>
</dbReference>
<dbReference type="PANTHER" id="PTHR42997">
    <property type="entry name" value="HIT FAMILY HYDROLASE"/>
    <property type="match status" value="1"/>
</dbReference>
<evidence type="ECO:0000259" key="4">
    <source>
        <dbReference type="PROSITE" id="PS51084"/>
    </source>
</evidence>
<evidence type="ECO:0000256" key="2">
    <source>
        <dbReference type="PIRSR" id="PIRSR601310-3"/>
    </source>
</evidence>
<dbReference type="InterPro" id="IPR001310">
    <property type="entry name" value="Histidine_triad_HIT"/>
</dbReference>
<evidence type="ECO:0000256" key="1">
    <source>
        <dbReference type="PIRSR" id="PIRSR601310-1"/>
    </source>
</evidence>
<protein>
    <submittedName>
        <fullName evidence="5">Diadenosine polyphosphate hydrolase</fullName>
    </submittedName>
</protein>
<evidence type="ECO:0000313" key="6">
    <source>
        <dbReference type="Proteomes" id="UP000017747"/>
    </source>
</evidence>
<dbReference type="SUPFAM" id="SSF54197">
    <property type="entry name" value="HIT-like"/>
    <property type="match status" value="1"/>
</dbReference>
<dbReference type="InterPro" id="IPR011146">
    <property type="entry name" value="HIT-like"/>
</dbReference>
<dbReference type="PATRIC" id="fig|994573.3.peg.2964"/>
<dbReference type="AlphaFoldDB" id="V7I330"/>
<keyword evidence="5" id="KW-0378">Hydrolase</keyword>
<dbReference type="InterPro" id="IPR036265">
    <property type="entry name" value="HIT-like_sf"/>
</dbReference>
<dbReference type="InterPro" id="IPR019808">
    <property type="entry name" value="Histidine_triad_CS"/>
</dbReference>
<dbReference type="Pfam" id="PF01230">
    <property type="entry name" value="HIT"/>
    <property type="match status" value="1"/>
</dbReference>
<dbReference type="RefSeq" id="WP_023384108.1">
    <property type="nucleotide sequence ID" value="NZ_AXUN02000202.1"/>
</dbReference>
<comment type="caution">
    <text evidence="5">The sequence shown here is derived from an EMBL/GenBank/DDBJ whole genome shotgun (WGS) entry which is preliminary data.</text>
</comment>
<dbReference type="PROSITE" id="PS51084">
    <property type="entry name" value="HIT_2"/>
    <property type="match status" value="1"/>
</dbReference>
<dbReference type="PROSITE" id="PS00892">
    <property type="entry name" value="HIT_1"/>
    <property type="match status" value="1"/>
</dbReference>
<keyword evidence="6" id="KW-1185">Reference proteome</keyword>
<proteinExistence type="predicted"/>
<feature type="active site" description="Tele-AMP-histidine intermediate" evidence="1">
    <location>
        <position position="95"/>
    </location>
</feature>
<dbReference type="EMBL" id="AXUN02000202">
    <property type="protein sequence ID" value="ETA79686.1"/>
    <property type="molecule type" value="Genomic_DNA"/>
</dbReference>
<evidence type="ECO:0000313" key="5">
    <source>
        <dbReference type="EMBL" id="ETA79686.1"/>
    </source>
</evidence>
<accession>V7I330</accession>
<dbReference type="STRING" id="994573.T472_0215700"/>
<dbReference type="PRINTS" id="PR00332">
    <property type="entry name" value="HISTRIAD"/>
</dbReference>
<feature type="domain" description="HIT" evidence="4">
    <location>
        <begin position="1"/>
        <end position="108"/>
    </location>
</feature>
<dbReference type="Gene3D" id="3.30.428.10">
    <property type="entry name" value="HIT-like"/>
    <property type="match status" value="1"/>
</dbReference>